<evidence type="ECO:0000313" key="2">
    <source>
        <dbReference type="Proteomes" id="UP001279410"/>
    </source>
</evidence>
<dbReference type="EMBL" id="BRZM01000100">
    <property type="protein sequence ID" value="GLD66983.1"/>
    <property type="molecule type" value="Genomic_DNA"/>
</dbReference>
<proteinExistence type="predicted"/>
<keyword evidence="2" id="KW-1185">Reference proteome</keyword>
<protein>
    <submittedName>
        <fullName evidence="1">ADAMTS-like protein 3 isoform X1</fullName>
    </submittedName>
</protein>
<accession>A0AAD3N756</accession>
<name>A0AAD3N756_LATJO</name>
<evidence type="ECO:0000313" key="1">
    <source>
        <dbReference type="EMBL" id="GLD66983.1"/>
    </source>
</evidence>
<dbReference type="AlphaFoldDB" id="A0AAD3N756"/>
<dbReference type="Proteomes" id="UP001279410">
    <property type="component" value="Unassembled WGS sequence"/>
</dbReference>
<gene>
    <name evidence="1" type="ORF">AKAME5_001835300</name>
</gene>
<organism evidence="1 2">
    <name type="scientific">Lates japonicus</name>
    <name type="common">Japanese lates</name>
    <dbReference type="NCBI Taxonomy" id="270547"/>
    <lineage>
        <taxon>Eukaryota</taxon>
        <taxon>Metazoa</taxon>
        <taxon>Chordata</taxon>
        <taxon>Craniata</taxon>
        <taxon>Vertebrata</taxon>
        <taxon>Euteleostomi</taxon>
        <taxon>Actinopterygii</taxon>
        <taxon>Neopterygii</taxon>
        <taxon>Teleostei</taxon>
        <taxon>Neoteleostei</taxon>
        <taxon>Acanthomorphata</taxon>
        <taxon>Carangaria</taxon>
        <taxon>Carangaria incertae sedis</taxon>
        <taxon>Centropomidae</taxon>
        <taxon>Lates</taxon>
    </lineage>
</organism>
<feature type="non-terminal residue" evidence="1">
    <location>
        <position position="1"/>
    </location>
</feature>
<sequence>MALCAAQSQETLYWRRKGIPDATSPYEHIGSAGPLPLEGWGSATCRETLTWDKIQMKMESFILCRAVLIFLMLPSVQ</sequence>
<reference evidence="1" key="1">
    <citation type="submission" date="2022-08" db="EMBL/GenBank/DDBJ databases">
        <title>Genome sequencing of akame (Lates japonicus).</title>
        <authorList>
            <person name="Hashiguchi Y."/>
            <person name="Takahashi H."/>
        </authorList>
    </citation>
    <scope>NUCLEOTIDE SEQUENCE</scope>
    <source>
        <strain evidence="1">Kochi</strain>
    </source>
</reference>
<comment type="caution">
    <text evidence="1">The sequence shown here is derived from an EMBL/GenBank/DDBJ whole genome shotgun (WGS) entry which is preliminary data.</text>
</comment>